<feature type="region of interest" description="Disordered" evidence="1">
    <location>
        <begin position="66"/>
        <end position="200"/>
    </location>
</feature>
<keyword evidence="2" id="KW-1133">Transmembrane helix</keyword>
<dbReference type="Pfam" id="PF11141">
    <property type="entry name" value="DUF2914"/>
    <property type="match status" value="1"/>
</dbReference>
<feature type="transmembrane region" description="Helical" evidence="2">
    <location>
        <begin position="34"/>
        <end position="52"/>
    </location>
</feature>
<evidence type="ECO:0000313" key="4">
    <source>
        <dbReference type="EMBL" id="GAA3954684.1"/>
    </source>
</evidence>
<organism evidence="4 5">
    <name type="scientific">Allohahella marinimesophila</name>
    <dbReference type="NCBI Taxonomy" id="1054972"/>
    <lineage>
        <taxon>Bacteria</taxon>
        <taxon>Pseudomonadati</taxon>
        <taxon>Pseudomonadota</taxon>
        <taxon>Gammaproteobacteria</taxon>
        <taxon>Oceanospirillales</taxon>
        <taxon>Hahellaceae</taxon>
        <taxon>Allohahella</taxon>
    </lineage>
</organism>
<evidence type="ECO:0000256" key="2">
    <source>
        <dbReference type="SAM" id="Phobius"/>
    </source>
</evidence>
<evidence type="ECO:0000256" key="1">
    <source>
        <dbReference type="SAM" id="MobiDB-lite"/>
    </source>
</evidence>
<comment type="caution">
    <text evidence="4">The sequence shown here is derived from an EMBL/GenBank/DDBJ whole genome shotgun (WGS) entry which is preliminary data.</text>
</comment>
<protein>
    <recommendedName>
        <fullName evidence="3">DUF2914 domain-containing protein</fullName>
    </recommendedName>
</protein>
<evidence type="ECO:0000313" key="5">
    <source>
        <dbReference type="Proteomes" id="UP001501337"/>
    </source>
</evidence>
<proteinExistence type="predicted"/>
<sequence length="314" mass="33799">MPKKLRVSVNNPQTSSQRPLSPTVYVTQYHWPRIIGAGLVLLGLIVVLYFWAASDDVVDEKGLASDGDIDISSPASSETSEVPVFVEPGSDSTDEAVATEAEETSVPNERPAVNRQQVPVPRDTTREGAFGGDRPLAESLSDQVHQRPQAGDSPSILAPESESERSKYRLTVQDEPVARPKAPAEAAPSQPKGPSPEGIMSVQSNKVLRAVITDAVSNSEPAKLLNDPVRIGSGRQTTVHLFAEVEDLKGETLRLLWFHAGSEVLSLPLRVHSEKAVLTSSVTIESSQSGDWQVEVRDASGQPMASGHFQVTNQ</sequence>
<accession>A0ABP7NVB6</accession>
<gene>
    <name evidence="4" type="ORF">GCM10022278_11650</name>
</gene>
<keyword evidence="2" id="KW-0472">Membrane</keyword>
<dbReference type="Proteomes" id="UP001501337">
    <property type="component" value="Unassembled WGS sequence"/>
</dbReference>
<feature type="domain" description="DUF2914" evidence="3">
    <location>
        <begin position="251"/>
        <end position="311"/>
    </location>
</feature>
<feature type="region of interest" description="Disordered" evidence="1">
    <location>
        <begin position="1"/>
        <end position="20"/>
    </location>
</feature>
<dbReference type="InterPro" id="IPR022606">
    <property type="entry name" value="DUF2914"/>
</dbReference>
<dbReference type="EMBL" id="BAABBO010000007">
    <property type="protein sequence ID" value="GAA3954684.1"/>
    <property type="molecule type" value="Genomic_DNA"/>
</dbReference>
<dbReference type="RefSeq" id="WP_344804253.1">
    <property type="nucleotide sequence ID" value="NZ_BAABBO010000007.1"/>
</dbReference>
<evidence type="ECO:0000259" key="3">
    <source>
        <dbReference type="Pfam" id="PF11141"/>
    </source>
</evidence>
<name>A0ABP7NVB6_9GAMM</name>
<keyword evidence="5" id="KW-1185">Reference proteome</keyword>
<reference evidence="5" key="1">
    <citation type="journal article" date="2019" name="Int. J. Syst. Evol. Microbiol.">
        <title>The Global Catalogue of Microorganisms (GCM) 10K type strain sequencing project: providing services to taxonomists for standard genome sequencing and annotation.</title>
        <authorList>
            <consortium name="The Broad Institute Genomics Platform"/>
            <consortium name="The Broad Institute Genome Sequencing Center for Infectious Disease"/>
            <person name="Wu L."/>
            <person name="Ma J."/>
        </authorList>
    </citation>
    <scope>NUCLEOTIDE SEQUENCE [LARGE SCALE GENOMIC DNA]</scope>
    <source>
        <strain evidence="5">JCM 17555</strain>
    </source>
</reference>
<feature type="compositionally biased region" description="Polar residues" evidence="1">
    <location>
        <begin position="8"/>
        <end position="20"/>
    </location>
</feature>
<keyword evidence="2" id="KW-0812">Transmembrane</keyword>